<dbReference type="GO" id="GO:0043565">
    <property type="term" value="F:sequence-specific DNA binding"/>
    <property type="evidence" value="ECO:0007669"/>
    <property type="project" value="TreeGrafter"/>
</dbReference>
<keyword evidence="4" id="KW-0238">DNA-binding</keyword>
<name>A0A2U1KIK2_ARTAN</name>
<comment type="caution">
    <text evidence="4">The sequence shown here is derived from an EMBL/GenBank/DDBJ whole genome shotgun (WGS) entry which is preliminary data.</text>
</comment>
<proteinExistence type="predicted"/>
<evidence type="ECO:0000256" key="1">
    <source>
        <dbReference type="ARBA" id="ARBA00004123"/>
    </source>
</evidence>
<evidence type="ECO:0000313" key="5">
    <source>
        <dbReference type="Proteomes" id="UP000245207"/>
    </source>
</evidence>
<evidence type="ECO:0000256" key="2">
    <source>
        <dbReference type="ARBA" id="ARBA00023242"/>
    </source>
</evidence>
<dbReference type="STRING" id="35608.A0A2U1KIK2"/>
<dbReference type="GO" id="GO:0005634">
    <property type="term" value="C:nucleus"/>
    <property type="evidence" value="ECO:0007669"/>
    <property type="project" value="UniProtKB-SubCell"/>
</dbReference>
<dbReference type="PANTHER" id="PTHR31945">
    <property type="entry name" value="TRANSCRIPTION FACTOR SCREAM2-RELATED"/>
    <property type="match status" value="1"/>
</dbReference>
<feature type="domain" description="Plant bHLH transcription factor ACT-like" evidence="3">
    <location>
        <begin position="5"/>
        <end position="78"/>
    </location>
</feature>
<dbReference type="Pfam" id="PF22754">
    <property type="entry name" value="bHLH-TF_ACT-like_plant"/>
    <property type="match status" value="1"/>
</dbReference>
<accession>A0A2U1KIK2</accession>
<evidence type="ECO:0000313" key="4">
    <source>
        <dbReference type="EMBL" id="PWA36597.1"/>
    </source>
</evidence>
<keyword evidence="2" id="KW-0539">Nucleus</keyword>
<keyword evidence="5" id="KW-1185">Reference proteome</keyword>
<dbReference type="InterPro" id="IPR051358">
    <property type="entry name" value="TF_AMS/ICE1/BHLH6-like"/>
</dbReference>
<organism evidence="4 5">
    <name type="scientific">Artemisia annua</name>
    <name type="common">Sweet wormwood</name>
    <dbReference type="NCBI Taxonomy" id="35608"/>
    <lineage>
        <taxon>Eukaryota</taxon>
        <taxon>Viridiplantae</taxon>
        <taxon>Streptophyta</taxon>
        <taxon>Embryophyta</taxon>
        <taxon>Tracheophyta</taxon>
        <taxon>Spermatophyta</taxon>
        <taxon>Magnoliopsida</taxon>
        <taxon>eudicotyledons</taxon>
        <taxon>Gunneridae</taxon>
        <taxon>Pentapetalae</taxon>
        <taxon>asterids</taxon>
        <taxon>campanulids</taxon>
        <taxon>Asterales</taxon>
        <taxon>Asteraceae</taxon>
        <taxon>Asteroideae</taxon>
        <taxon>Anthemideae</taxon>
        <taxon>Artemisiinae</taxon>
        <taxon>Artemisia</taxon>
    </lineage>
</organism>
<reference evidence="4 5" key="1">
    <citation type="journal article" date="2018" name="Mol. Plant">
        <title>The genome of Artemisia annua provides insight into the evolution of Asteraceae family and artemisinin biosynthesis.</title>
        <authorList>
            <person name="Shen Q."/>
            <person name="Zhang L."/>
            <person name="Liao Z."/>
            <person name="Wang S."/>
            <person name="Yan T."/>
            <person name="Shi P."/>
            <person name="Liu M."/>
            <person name="Fu X."/>
            <person name="Pan Q."/>
            <person name="Wang Y."/>
            <person name="Lv Z."/>
            <person name="Lu X."/>
            <person name="Zhang F."/>
            <person name="Jiang W."/>
            <person name="Ma Y."/>
            <person name="Chen M."/>
            <person name="Hao X."/>
            <person name="Li L."/>
            <person name="Tang Y."/>
            <person name="Lv G."/>
            <person name="Zhou Y."/>
            <person name="Sun X."/>
            <person name="Brodelius P.E."/>
            <person name="Rose J.K.C."/>
            <person name="Tang K."/>
        </authorList>
    </citation>
    <scope>NUCLEOTIDE SEQUENCE [LARGE SCALE GENOMIC DNA]</scope>
    <source>
        <strain evidence="5">cv. Huhao1</strain>
        <tissue evidence="4">Leaf</tissue>
    </source>
</reference>
<dbReference type="OrthoDB" id="1890947at2759"/>
<comment type="subcellular location">
    <subcellularLocation>
        <location evidence="1">Nucleus</location>
    </subcellularLocation>
</comment>
<dbReference type="InterPro" id="IPR054502">
    <property type="entry name" value="bHLH-TF_ACT-like_plant"/>
</dbReference>
<dbReference type="AlphaFoldDB" id="A0A2U1KIK2"/>
<gene>
    <name evidence="4" type="ORF">CTI12_AA588530</name>
</gene>
<protein>
    <submittedName>
        <fullName evidence="4">Basic helix-loop-helix (BHLH) DNA-binding superfamily protein</fullName>
    </submittedName>
</protein>
<dbReference type="PANTHER" id="PTHR31945:SF63">
    <property type="entry name" value="TRANSCRIPTION FACTOR BHLH90"/>
    <property type="match status" value="1"/>
</dbReference>
<dbReference type="Proteomes" id="UP000245207">
    <property type="component" value="Unassembled WGS sequence"/>
</dbReference>
<evidence type="ECO:0000259" key="3">
    <source>
        <dbReference type="Pfam" id="PF22754"/>
    </source>
</evidence>
<dbReference type="EMBL" id="PKPP01017947">
    <property type="protein sequence ID" value="PWA36597.1"/>
    <property type="molecule type" value="Genomic_DNA"/>
</dbReference>
<sequence length="93" mass="10441">MKVTVEVHRIGAKDFWLKLVCGQERGAFKRIMETLDSLELQVIDVNVTTCYGHVLTNLKVEAKGKEVVAAQSLKDSLLNCWMPGIHDENQRSG</sequence>
<dbReference type="GO" id="GO:0003700">
    <property type="term" value="F:DNA-binding transcription factor activity"/>
    <property type="evidence" value="ECO:0007669"/>
    <property type="project" value="TreeGrafter"/>
</dbReference>